<dbReference type="PANTHER" id="PTHR48105">
    <property type="entry name" value="THIOREDOXIN REDUCTASE 1-RELATED-RELATED"/>
    <property type="match status" value="1"/>
</dbReference>
<dbReference type="PRINTS" id="PR00469">
    <property type="entry name" value="PNDRDTASEII"/>
</dbReference>
<reference evidence="6 7" key="1">
    <citation type="submission" date="2017-04" db="EMBL/GenBank/DDBJ databases">
        <title>Unexpected and diverse lifestyles within the genus Limnohabitans.</title>
        <authorList>
            <person name="Kasalicky V."/>
            <person name="Mehrshad M."/>
            <person name="Andrei S.-A."/>
            <person name="Salcher M."/>
            <person name="Kratochvilova H."/>
            <person name="Simek K."/>
            <person name="Ghai R."/>
        </authorList>
    </citation>
    <scope>NUCLEOTIDE SEQUENCE [LARGE SCALE GENOMIC DNA]</scope>
    <source>
        <strain evidence="6 7">MWH-C5</strain>
    </source>
</reference>
<sequence length="367" mass="39322">MERQNRQARRTQALSTTHTAPMTAATTHTDAVIVGAGPVGLFQAFQLGLQDIRSHIIDALPHVGGQCVELYADKPIYDIPGIPVCTGRELVAQLQTQIQPFAPTFHLNQEVTEVVRLDDGLISVRTSAQQHFICKVLVIAAGVGAFQARKLSVEGAAELEGTHVHYRLGDAARFAGQDVVVLGGEASAVAAALKLTLETKAPRSVTLMHRRDVFTAEPVLLQAMRDAVASGRLQLQIGQPTALLSTSNQLHAVQVATPDGQTIERPAQHVLAFLGLSPKLGPITNWGLAMERKQLVVNTETFATDVPGIFAVGDINTYLGKKKLILCGFHEATLAAFGAAAIVHPARKTLLQYTTTSTELHRLLGIA</sequence>
<comment type="cofactor">
    <cofactor evidence="5">
        <name>FAD</name>
        <dbReference type="ChEBI" id="CHEBI:57692"/>
    </cofactor>
    <text evidence="5">Binds 1 FAD per subunit.</text>
</comment>
<dbReference type="InterPro" id="IPR036188">
    <property type="entry name" value="FAD/NAD-bd_sf"/>
</dbReference>
<feature type="binding site" evidence="5">
    <location>
        <position position="355"/>
    </location>
    <ligand>
        <name>FAD</name>
        <dbReference type="ChEBI" id="CHEBI:57692"/>
    </ligand>
</feature>
<dbReference type="EC" id="1.18.1.2" evidence="5"/>
<feature type="binding site" evidence="5">
    <location>
        <position position="111"/>
    </location>
    <ligand>
        <name>FAD</name>
        <dbReference type="ChEBI" id="CHEBI:57692"/>
    </ligand>
</feature>
<comment type="caution">
    <text evidence="5">Lacks conserved residue(s) required for the propagation of feature annotation.</text>
</comment>
<evidence type="ECO:0000313" key="7">
    <source>
        <dbReference type="Proteomes" id="UP000251341"/>
    </source>
</evidence>
<dbReference type="HAMAP" id="MF_01685">
    <property type="entry name" value="FENR2"/>
    <property type="match status" value="1"/>
</dbReference>
<dbReference type="GO" id="GO:0004324">
    <property type="term" value="F:ferredoxin-NADP+ reductase activity"/>
    <property type="evidence" value="ECO:0007669"/>
    <property type="project" value="UniProtKB-UniRule"/>
</dbReference>
<organism evidence="6 7">
    <name type="scientific">Limnohabitans curvus</name>
    <dbReference type="NCBI Taxonomy" id="323423"/>
    <lineage>
        <taxon>Bacteria</taxon>
        <taxon>Pseudomonadati</taxon>
        <taxon>Pseudomonadota</taxon>
        <taxon>Betaproteobacteria</taxon>
        <taxon>Burkholderiales</taxon>
        <taxon>Comamonadaceae</taxon>
        <taxon>Limnohabitans</taxon>
    </lineage>
</organism>
<feature type="binding site" evidence="5">
    <location>
        <position position="71"/>
    </location>
    <ligand>
        <name>FAD</name>
        <dbReference type="ChEBI" id="CHEBI:57692"/>
    </ligand>
</feature>
<proteinExistence type="inferred from homology"/>
<dbReference type="InterPro" id="IPR022890">
    <property type="entry name" value="Fd--NADP_Rdtase_type_2"/>
</dbReference>
<dbReference type="Proteomes" id="UP000251341">
    <property type="component" value="Unassembled WGS sequence"/>
</dbReference>
<accession>A0A315EM60</accession>
<gene>
    <name evidence="6" type="ORF">B9Z44_01155</name>
</gene>
<keyword evidence="1 5" id="KW-0285">Flavoprotein</keyword>
<comment type="similarity">
    <text evidence="5">Belongs to the ferredoxin--NADP reductase type 2 family.</text>
</comment>
<evidence type="ECO:0000256" key="1">
    <source>
        <dbReference type="ARBA" id="ARBA00022630"/>
    </source>
</evidence>
<dbReference type="EMBL" id="NESP01000001">
    <property type="protein sequence ID" value="PUE58331.1"/>
    <property type="molecule type" value="Genomic_DNA"/>
</dbReference>
<keyword evidence="4 5" id="KW-0560">Oxidoreductase</keyword>
<keyword evidence="3 5" id="KW-0521">NADP</keyword>
<evidence type="ECO:0000256" key="5">
    <source>
        <dbReference type="HAMAP-Rule" id="MF_01685"/>
    </source>
</evidence>
<feature type="binding site" evidence="5">
    <location>
        <position position="314"/>
    </location>
    <ligand>
        <name>FAD</name>
        <dbReference type="ChEBI" id="CHEBI:57692"/>
    </ligand>
</feature>
<dbReference type="InterPro" id="IPR050097">
    <property type="entry name" value="Ferredoxin-NADP_redctase_2"/>
</dbReference>
<dbReference type="SUPFAM" id="SSF51905">
    <property type="entry name" value="FAD/NAD(P)-binding domain"/>
    <property type="match status" value="2"/>
</dbReference>
<feature type="binding site" evidence="5">
    <location>
        <position position="66"/>
    </location>
    <ligand>
        <name>FAD</name>
        <dbReference type="ChEBI" id="CHEBI:57692"/>
    </ligand>
</feature>
<dbReference type="AlphaFoldDB" id="A0A315EM60"/>
<evidence type="ECO:0000256" key="2">
    <source>
        <dbReference type="ARBA" id="ARBA00022827"/>
    </source>
</evidence>
<comment type="catalytic activity">
    <reaction evidence="5">
        <text>2 reduced [2Fe-2S]-[ferredoxin] + NADP(+) + H(+) = 2 oxidized [2Fe-2S]-[ferredoxin] + NADPH</text>
        <dbReference type="Rhea" id="RHEA:20125"/>
        <dbReference type="Rhea" id="RHEA-COMP:10000"/>
        <dbReference type="Rhea" id="RHEA-COMP:10001"/>
        <dbReference type="ChEBI" id="CHEBI:15378"/>
        <dbReference type="ChEBI" id="CHEBI:33737"/>
        <dbReference type="ChEBI" id="CHEBI:33738"/>
        <dbReference type="ChEBI" id="CHEBI:57783"/>
        <dbReference type="ChEBI" id="CHEBI:58349"/>
        <dbReference type="EC" id="1.18.1.2"/>
    </reaction>
</comment>
<comment type="caution">
    <text evidence="6">The sequence shown here is derived from an EMBL/GenBank/DDBJ whole genome shotgun (WGS) entry which is preliminary data.</text>
</comment>
<feature type="binding site" evidence="5">
    <location>
        <position position="58"/>
    </location>
    <ligand>
        <name>FAD</name>
        <dbReference type="ChEBI" id="CHEBI:57692"/>
    </ligand>
</feature>
<dbReference type="GO" id="GO:0050660">
    <property type="term" value="F:flavin adenine dinucleotide binding"/>
    <property type="evidence" value="ECO:0007669"/>
    <property type="project" value="UniProtKB-UniRule"/>
</dbReference>
<dbReference type="PRINTS" id="PR00368">
    <property type="entry name" value="FADPNR"/>
</dbReference>
<dbReference type="Pfam" id="PF13738">
    <property type="entry name" value="Pyr_redox_3"/>
    <property type="match status" value="1"/>
</dbReference>
<evidence type="ECO:0000313" key="6">
    <source>
        <dbReference type="EMBL" id="PUE58331.1"/>
    </source>
</evidence>
<dbReference type="Pfam" id="PF13450">
    <property type="entry name" value="NAD_binding_8"/>
    <property type="match status" value="1"/>
</dbReference>
<evidence type="ECO:0000256" key="4">
    <source>
        <dbReference type="ARBA" id="ARBA00023002"/>
    </source>
</evidence>
<protein>
    <recommendedName>
        <fullName evidence="5">Ferredoxin--NADP reductase</fullName>
        <shortName evidence="5">FNR</shortName>
        <shortName evidence="5">Fd-NADP(+) reductase</shortName>
        <ecNumber evidence="5">1.18.1.2</ecNumber>
    </recommendedName>
</protein>
<keyword evidence="7" id="KW-1185">Reference proteome</keyword>
<name>A0A315EM60_9BURK</name>
<dbReference type="Gene3D" id="3.50.50.60">
    <property type="entry name" value="FAD/NAD(P)-binding domain"/>
    <property type="match status" value="2"/>
</dbReference>
<evidence type="ECO:0000256" key="3">
    <source>
        <dbReference type="ARBA" id="ARBA00022857"/>
    </source>
</evidence>
<dbReference type="GO" id="GO:0050661">
    <property type="term" value="F:NADP binding"/>
    <property type="evidence" value="ECO:0007669"/>
    <property type="project" value="UniProtKB-UniRule"/>
</dbReference>
<feature type="binding site" evidence="5">
    <location>
        <position position="146"/>
    </location>
    <ligand>
        <name>FAD</name>
        <dbReference type="ChEBI" id="CHEBI:57692"/>
    </ligand>
</feature>
<keyword evidence="2 5" id="KW-0274">FAD</keyword>
<comment type="subunit">
    <text evidence="5">Homodimer.</text>
</comment>